<dbReference type="EMBL" id="CP063849">
    <property type="protein sequence ID" value="QOY87537.1"/>
    <property type="molecule type" value="Genomic_DNA"/>
</dbReference>
<evidence type="ECO:0008006" key="5">
    <source>
        <dbReference type="Google" id="ProtNLM"/>
    </source>
</evidence>
<dbReference type="Proteomes" id="UP000593892">
    <property type="component" value="Chromosome"/>
</dbReference>
<evidence type="ECO:0000256" key="1">
    <source>
        <dbReference type="ARBA" id="ARBA00005606"/>
    </source>
</evidence>
<dbReference type="Pfam" id="PF05694">
    <property type="entry name" value="SBP56"/>
    <property type="match status" value="1"/>
</dbReference>
<protein>
    <recommendedName>
        <fullName evidence="5">Methanethiol oxidase</fullName>
    </recommendedName>
</protein>
<dbReference type="KEGG" id="pfer:IRI77_33085"/>
<name>A0A7S7NPS4_PALFE</name>
<gene>
    <name evidence="3" type="ORF">IRI77_33085</name>
</gene>
<dbReference type="InterPro" id="IPR011048">
    <property type="entry name" value="Haem_d1_sf"/>
</dbReference>
<feature type="chain" id="PRO_5032956147" description="Methanethiol oxidase" evidence="2">
    <location>
        <begin position="31"/>
        <end position="441"/>
    </location>
</feature>
<comment type="similarity">
    <text evidence="1">Belongs to the selenium-binding protein family.</text>
</comment>
<evidence type="ECO:0000256" key="2">
    <source>
        <dbReference type="SAM" id="SignalP"/>
    </source>
</evidence>
<dbReference type="GO" id="GO:0008430">
    <property type="term" value="F:selenium binding"/>
    <property type="evidence" value="ECO:0007669"/>
    <property type="project" value="InterPro"/>
</dbReference>
<dbReference type="InterPro" id="IPR008826">
    <property type="entry name" value="Se-bd"/>
</dbReference>
<dbReference type="SUPFAM" id="SSF51004">
    <property type="entry name" value="C-terminal (heme d1) domain of cytochrome cd1-nitrite reductase"/>
    <property type="match status" value="1"/>
</dbReference>
<sequence length="441" mass="47325">MSRKITFHTKVAGTLLAALLGINGSAICFADDDNHKGGREKILYIWAGDEARKAPDFLAVINFDENSSSYGKVIKTVPIPPPGNVGNEPHHCHLNANKTILGCGGLLSLLKGQNGIFFFDVSNAGDPKFLFSTKAVESSITDDFMPTEDGGFLITQMGSATGGAPGRVAEFDGKLHFVANHFGTMSLFQEWPERPPLDGFNPHGISTRPDLNLMMTSDFILPSSTLTGSAGPVLRGSVRIWNYKARKITNTIYLNSPDGGPALGTMDVKILPKDPRGIGYVAGMFDGHIYMIDPMAGTAAAAFDCATVTPHVDTDVTGGMGQILATPQSGDRLIFGLFQAGQVGMLDTTDRHNLKQVAVVTLGPVNSGPHNLVLSGDDKRLVVTDYFLNEDDGGIIHFEGDHKVHVVKVTHDTLTDDTRFQLDFNTAFSTGKARPHGIAMK</sequence>
<organism evidence="3 4">
    <name type="scientific">Paludibaculum fermentans</name>
    <dbReference type="NCBI Taxonomy" id="1473598"/>
    <lineage>
        <taxon>Bacteria</taxon>
        <taxon>Pseudomonadati</taxon>
        <taxon>Acidobacteriota</taxon>
        <taxon>Terriglobia</taxon>
        <taxon>Bryobacterales</taxon>
        <taxon>Bryobacteraceae</taxon>
        <taxon>Paludibaculum</taxon>
    </lineage>
</organism>
<keyword evidence="4" id="KW-1185">Reference proteome</keyword>
<dbReference type="Gene3D" id="2.130.10.10">
    <property type="entry name" value="YVTN repeat-like/Quinoprotein amine dehydrogenase"/>
    <property type="match status" value="1"/>
</dbReference>
<evidence type="ECO:0000313" key="4">
    <source>
        <dbReference type="Proteomes" id="UP000593892"/>
    </source>
</evidence>
<dbReference type="AlphaFoldDB" id="A0A7S7NPS4"/>
<feature type="signal peptide" evidence="2">
    <location>
        <begin position="1"/>
        <end position="30"/>
    </location>
</feature>
<accession>A0A7S7NPS4</accession>
<dbReference type="RefSeq" id="WP_194449204.1">
    <property type="nucleotide sequence ID" value="NZ_CP063849.1"/>
</dbReference>
<keyword evidence="2" id="KW-0732">Signal</keyword>
<reference evidence="3 4" key="1">
    <citation type="submission" date="2020-10" db="EMBL/GenBank/DDBJ databases">
        <title>Complete genome sequence of Paludibaculum fermentans P105T, a facultatively anaerobic acidobacterium capable of dissimilatory Fe(III) reduction.</title>
        <authorList>
            <person name="Dedysh S.N."/>
            <person name="Beletsky A.V."/>
            <person name="Kulichevskaya I.S."/>
            <person name="Mardanov A.V."/>
            <person name="Ravin N.V."/>
        </authorList>
    </citation>
    <scope>NUCLEOTIDE SEQUENCE [LARGE SCALE GENOMIC DNA]</scope>
    <source>
        <strain evidence="3 4">P105</strain>
    </source>
</reference>
<evidence type="ECO:0000313" key="3">
    <source>
        <dbReference type="EMBL" id="QOY87537.1"/>
    </source>
</evidence>
<dbReference type="InterPro" id="IPR015943">
    <property type="entry name" value="WD40/YVTN_repeat-like_dom_sf"/>
</dbReference>
<proteinExistence type="inferred from homology"/>